<feature type="region of interest" description="Disordered" evidence="1">
    <location>
        <begin position="212"/>
        <end position="249"/>
    </location>
</feature>
<evidence type="ECO:0000256" key="1">
    <source>
        <dbReference type="SAM" id="MobiDB-lite"/>
    </source>
</evidence>
<dbReference type="STRING" id="1051890.A0A3N4ML55"/>
<dbReference type="PANTHER" id="PTHR39463:SF1">
    <property type="entry name" value="MEDUSA"/>
    <property type="match status" value="1"/>
</dbReference>
<dbReference type="GO" id="GO:0005634">
    <property type="term" value="C:nucleus"/>
    <property type="evidence" value="ECO:0007669"/>
    <property type="project" value="TreeGrafter"/>
</dbReference>
<feature type="compositionally biased region" description="Polar residues" evidence="1">
    <location>
        <begin position="80"/>
        <end position="92"/>
    </location>
</feature>
<organism evidence="3 4">
    <name type="scientific">Terfezia boudieri ATCC MYA-4762</name>
    <dbReference type="NCBI Taxonomy" id="1051890"/>
    <lineage>
        <taxon>Eukaryota</taxon>
        <taxon>Fungi</taxon>
        <taxon>Dikarya</taxon>
        <taxon>Ascomycota</taxon>
        <taxon>Pezizomycotina</taxon>
        <taxon>Pezizomycetes</taxon>
        <taxon>Pezizales</taxon>
        <taxon>Pezizaceae</taxon>
        <taxon>Terfezia</taxon>
    </lineage>
</organism>
<dbReference type="EMBL" id="ML121528">
    <property type="protein sequence ID" value="RPB28925.1"/>
    <property type="molecule type" value="Genomic_DNA"/>
</dbReference>
<keyword evidence="4" id="KW-1185">Reference proteome</keyword>
<feature type="compositionally biased region" description="Polar residues" evidence="1">
    <location>
        <begin position="105"/>
        <end position="115"/>
    </location>
</feature>
<feature type="region of interest" description="Disordered" evidence="1">
    <location>
        <begin position="597"/>
        <end position="633"/>
    </location>
</feature>
<feature type="domain" description="DUF7082" evidence="2">
    <location>
        <begin position="400"/>
        <end position="554"/>
    </location>
</feature>
<dbReference type="PANTHER" id="PTHR39463">
    <property type="entry name" value="MEDUSA"/>
    <property type="match status" value="1"/>
</dbReference>
<feature type="region of interest" description="Disordered" evidence="1">
    <location>
        <begin position="655"/>
        <end position="728"/>
    </location>
</feature>
<reference evidence="3 4" key="1">
    <citation type="journal article" date="2018" name="Nat. Ecol. Evol.">
        <title>Pezizomycetes genomes reveal the molecular basis of ectomycorrhizal truffle lifestyle.</title>
        <authorList>
            <person name="Murat C."/>
            <person name="Payen T."/>
            <person name="Noel B."/>
            <person name="Kuo A."/>
            <person name="Morin E."/>
            <person name="Chen J."/>
            <person name="Kohler A."/>
            <person name="Krizsan K."/>
            <person name="Balestrini R."/>
            <person name="Da Silva C."/>
            <person name="Montanini B."/>
            <person name="Hainaut M."/>
            <person name="Levati E."/>
            <person name="Barry K.W."/>
            <person name="Belfiori B."/>
            <person name="Cichocki N."/>
            <person name="Clum A."/>
            <person name="Dockter R.B."/>
            <person name="Fauchery L."/>
            <person name="Guy J."/>
            <person name="Iotti M."/>
            <person name="Le Tacon F."/>
            <person name="Lindquist E.A."/>
            <person name="Lipzen A."/>
            <person name="Malagnac F."/>
            <person name="Mello A."/>
            <person name="Molinier V."/>
            <person name="Miyauchi S."/>
            <person name="Poulain J."/>
            <person name="Riccioni C."/>
            <person name="Rubini A."/>
            <person name="Sitrit Y."/>
            <person name="Splivallo R."/>
            <person name="Traeger S."/>
            <person name="Wang M."/>
            <person name="Zifcakova L."/>
            <person name="Wipf D."/>
            <person name="Zambonelli A."/>
            <person name="Paolocci F."/>
            <person name="Nowrousian M."/>
            <person name="Ottonello S."/>
            <person name="Baldrian P."/>
            <person name="Spatafora J.W."/>
            <person name="Henrissat B."/>
            <person name="Nagy L.G."/>
            <person name="Aury J.M."/>
            <person name="Wincker P."/>
            <person name="Grigoriev I.V."/>
            <person name="Bonfante P."/>
            <person name="Martin F.M."/>
        </authorList>
    </citation>
    <scope>NUCLEOTIDE SEQUENCE [LARGE SCALE GENOMIC DNA]</scope>
    <source>
        <strain evidence="3 4">ATCC MYA-4762</strain>
    </source>
</reference>
<feature type="region of interest" description="Disordered" evidence="1">
    <location>
        <begin position="1"/>
        <end position="115"/>
    </location>
</feature>
<dbReference type="AlphaFoldDB" id="A0A3N4ML55"/>
<evidence type="ECO:0000259" key="2">
    <source>
        <dbReference type="Pfam" id="PF23305"/>
    </source>
</evidence>
<dbReference type="InterPro" id="IPR055509">
    <property type="entry name" value="DUF7082"/>
</dbReference>
<sequence>MPAYGKPPQQQHQQQQHQQQQQQQQQQHQAQDYDGRPIVPHIQTAQSTPYYPSQSHYARPHPPQRSPQVPQVPHGHTPHYPSQSHSKPTYQHRSYEDSSLPLPNVISTHPSSGAEGSTFTVYLQSQADLMTDSRAFKFMFGSFRCSPTLSKSEDRGSGFYVLTGHVPAFSLTGWIAPQVSVYLVIEDEEGQELNTTEIGTFTYTDVAAQPVYSPATSTPRKRKISDADETRSTTKRPTSQPLIRPKGDDYGVYSYTPSGVAGVSYSAYVPLTPPAGSYMSTVSTDFTFRSQYPPQSSPRSYTYNGYPATSETQSQTIVAPQHMPHWAHPYPNSGTGSSVTGSIPPQSVAPSSSKIPPPTQSPQEANPPLVRTSTLQTHQNPGSTGSGSFNPYGIYPHTSKAVLNIDGDLDTVAVSHWTQEEIDNKRKLVQFWRNQKGATINTNFAVVSTSERQPNSICISCIYWEEKGECYVTSVDCIYLLESLISVRFTVEEKNRIRRNLEGFRPLTVSKAKADSENFFKLIMAFPNPKPRNIEKDVKVFPWKILGLALKKIIGKYSASYSSTAAVLPQGPNQQSYQASQGNENAVTTTETLPMAQTPALDPTSTGAPPSSHTPRTASSPVNKNPIQKDKPMTGRLNKATVDLQQSSIVHPSISNQASQMWPPPHQAPPNPKVHPGSSWDMLGYVDATGSPTVSTTSQGIHYPRGPYTSDKRDISSGAGHSLPNSGP</sequence>
<protein>
    <recommendedName>
        <fullName evidence="2">DUF7082 domain-containing protein</fullName>
    </recommendedName>
</protein>
<feature type="region of interest" description="Disordered" evidence="1">
    <location>
        <begin position="323"/>
        <end position="368"/>
    </location>
</feature>
<feature type="compositionally biased region" description="Polar residues" evidence="1">
    <location>
        <begin position="690"/>
        <end position="700"/>
    </location>
</feature>
<feature type="compositionally biased region" description="Polar residues" evidence="1">
    <location>
        <begin position="43"/>
        <end position="56"/>
    </location>
</feature>
<evidence type="ECO:0000313" key="4">
    <source>
        <dbReference type="Proteomes" id="UP000267821"/>
    </source>
</evidence>
<dbReference type="Proteomes" id="UP000267821">
    <property type="component" value="Unassembled WGS sequence"/>
</dbReference>
<evidence type="ECO:0000313" key="3">
    <source>
        <dbReference type="EMBL" id="RPB28925.1"/>
    </source>
</evidence>
<feature type="compositionally biased region" description="Polar residues" evidence="1">
    <location>
        <begin position="332"/>
        <end position="354"/>
    </location>
</feature>
<dbReference type="OrthoDB" id="1751210at2759"/>
<gene>
    <name evidence="3" type="ORF">L211DRAFT_844967</name>
</gene>
<name>A0A3N4ML55_9PEZI</name>
<accession>A0A3N4ML55</accession>
<dbReference type="InParanoid" id="A0A3N4ML55"/>
<proteinExistence type="predicted"/>
<feature type="compositionally biased region" description="Low complexity" evidence="1">
    <location>
        <begin position="9"/>
        <end position="29"/>
    </location>
</feature>
<feature type="compositionally biased region" description="Polar residues" evidence="1">
    <location>
        <begin position="603"/>
        <end position="626"/>
    </location>
</feature>
<dbReference type="Pfam" id="PF23305">
    <property type="entry name" value="DUF7082"/>
    <property type="match status" value="1"/>
</dbReference>
<feature type="compositionally biased region" description="Pro residues" evidence="1">
    <location>
        <begin position="662"/>
        <end position="673"/>
    </location>
</feature>